<evidence type="ECO:0000313" key="4">
    <source>
        <dbReference type="WBParaSite" id="TCNE_0001642301-mRNA-1"/>
    </source>
</evidence>
<reference evidence="4" key="1">
    <citation type="submission" date="2016-06" db="UniProtKB">
        <authorList>
            <consortium name="WormBaseParasite"/>
        </authorList>
    </citation>
    <scope>IDENTIFICATION</scope>
</reference>
<evidence type="ECO:0000256" key="1">
    <source>
        <dbReference type="SAM" id="MobiDB-lite"/>
    </source>
</evidence>
<gene>
    <name evidence="2" type="ORF">TCNE_LOCUS16422</name>
</gene>
<dbReference type="EMBL" id="UYWY01023575">
    <property type="protein sequence ID" value="VDM47743.1"/>
    <property type="molecule type" value="Genomic_DNA"/>
</dbReference>
<accession>A0A183V6Q2</accession>
<reference evidence="2 3" key="2">
    <citation type="submission" date="2018-11" db="EMBL/GenBank/DDBJ databases">
        <authorList>
            <consortium name="Pathogen Informatics"/>
        </authorList>
    </citation>
    <scope>NUCLEOTIDE SEQUENCE [LARGE SCALE GENOMIC DNA]</scope>
</reference>
<keyword evidence="3" id="KW-1185">Reference proteome</keyword>
<name>A0A183V6Q2_TOXCA</name>
<evidence type="ECO:0000313" key="2">
    <source>
        <dbReference type="EMBL" id="VDM47743.1"/>
    </source>
</evidence>
<feature type="compositionally biased region" description="Polar residues" evidence="1">
    <location>
        <begin position="38"/>
        <end position="47"/>
    </location>
</feature>
<dbReference type="WBParaSite" id="TCNE_0001642301-mRNA-1">
    <property type="protein sequence ID" value="TCNE_0001642301-mRNA-1"/>
    <property type="gene ID" value="TCNE_0001642301"/>
</dbReference>
<organism evidence="3 4">
    <name type="scientific">Toxocara canis</name>
    <name type="common">Canine roundworm</name>
    <dbReference type="NCBI Taxonomy" id="6265"/>
    <lineage>
        <taxon>Eukaryota</taxon>
        <taxon>Metazoa</taxon>
        <taxon>Ecdysozoa</taxon>
        <taxon>Nematoda</taxon>
        <taxon>Chromadorea</taxon>
        <taxon>Rhabditida</taxon>
        <taxon>Spirurina</taxon>
        <taxon>Ascaridomorpha</taxon>
        <taxon>Ascaridoidea</taxon>
        <taxon>Toxocaridae</taxon>
        <taxon>Toxocara</taxon>
    </lineage>
</organism>
<dbReference type="Proteomes" id="UP000050794">
    <property type="component" value="Unassembled WGS sequence"/>
</dbReference>
<evidence type="ECO:0000313" key="3">
    <source>
        <dbReference type="Proteomes" id="UP000050794"/>
    </source>
</evidence>
<protein>
    <submittedName>
        <fullName evidence="2 4">Uncharacterized protein</fullName>
    </submittedName>
</protein>
<feature type="region of interest" description="Disordered" evidence="1">
    <location>
        <begin position="28"/>
        <end position="47"/>
    </location>
</feature>
<sequence length="47" mass="5353">MYERIYHDPKRSLCRSRLARCILGMGVGSRASNRDNLRSSGTTRPTL</sequence>
<proteinExistence type="predicted"/>
<dbReference type="AlphaFoldDB" id="A0A183V6Q2"/>